<dbReference type="OrthoDB" id="5294829at2"/>
<protein>
    <recommendedName>
        <fullName evidence="1">UPF0311 protein ASR47_100672</fullName>
    </recommendedName>
</protein>
<dbReference type="Pfam" id="PF11578">
    <property type="entry name" value="DUF3237"/>
    <property type="match status" value="1"/>
</dbReference>
<comment type="similarity">
    <text evidence="1">Belongs to the UPF0311 family.</text>
</comment>
<gene>
    <name evidence="2" type="ORF">ASR47_100672</name>
</gene>
<dbReference type="InterPro" id="IPR020915">
    <property type="entry name" value="UPF0311"/>
</dbReference>
<sequence>MIATKHLFDLTLRLGALVSLGPLAVGERRVAGIDGGILEGPQLRGQLLSGSDTQLLRADGVLEIDAAYVVRLEHGELLRIVNQGYRHGPAEVMARLASGEAVAPSEYFFRTVMRFETSAPALAWLNGAIAVAQAERQGGSVVLHAWQVL</sequence>
<dbReference type="STRING" id="1747903.ASR47_100672"/>
<organism evidence="2 3">
    <name type="scientific">Janthinobacterium psychrotolerans</name>
    <dbReference type="NCBI Taxonomy" id="1747903"/>
    <lineage>
        <taxon>Bacteria</taxon>
        <taxon>Pseudomonadati</taxon>
        <taxon>Pseudomonadota</taxon>
        <taxon>Betaproteobacteria</taxon>
        <taxon>Burkholderiales</taxon>
        <taxon>Oxalobacteraceae</taxon>
        <taxon>Janthinobacterium</taxon>
    </lineage>
</organism>
<reference evidence="2 3" key="1">
    <citation type="submission" date="2016-04" db="EMBL/GenBank/DDBJ databases">
        <title>Draft genome sequence of Janthinobacterium psychrotolerans sp. nov., isolated from freshwater sediments in Denmark.</title>
        <authorList>
            <person name="Gong X."/>
            <person name="Skrivergaard S."/>
            <person name="Korsgaard B.S."/>
            <person name="Schreiber L."/>
            <person name="Marshall I.P."/>
            <person name="Finster K."/>
            <person name="Schramm A."/>
        </authorList>
    </citation>
    <scope>NUCLEOTIDE SEQUENCE [LARGE SCALE GENOMIC DNA]</scope>
    <source>
        <strain evidence="2 3">S3-2</strain>
    </source>
</reference>
<name>A0A1A7BY76_9BURK</name>
<proteinExistence type="inferred from homology"/>
<dbReference type="RefSeq" id="WP_065308725.1">
    <property type="nucleotide sequence ID" value="NZ_LOCQ01000057.1"/>
</dbReference>
<keyword evidence="3" id="KW-1185">Reference proteome</keyword>
<dbReference type="AlphaFoldDB" id="A0A1A7BY76"/>
<dbReference type="HAMAP" id="MF_00775">
    <property type="entry name" value="UPF0311"/>
    <property type="match status" value="1"/>
</dbReference>
<dbReference type="PANTHER" id="PTHR37315">
    <property type="entry name" value="UPF0311 PROTEIN BLR7842"/>
    <property type="match status" value="1"/>
</dbReference>
<evidence type="ECO:0000313" key="3">
    <source>
        <dbReference type="Proteomes" id="UP000092713"/>
    </source>
</evidence>
<dbReference type="EMBL" id="LOCQ01000057">
    <property type="protein sequence ID" value="OBV38472.1"/>
    <property type="molecule type" value="Genomic_DNA"/>
</dbReference>
<dbReference type="Proteomes" id="UP000092713">
    <property type="component" value="Unassembled WGS sequence"/>
</dbReference>
<evidence type="ECO:0000313" key="2">
    <source>
        <dbReference type="EMBL" id="OBV38472.1"/>
    </source>
</evidence>
<dbReference type="Gene3D" id="2.40.160.20">
    <property type="match status" value="1"/>
</dbReference>
<dbReference type="PANTHER" id="PTHR37315:SF1">
    <property type="entry name" value="UPF0311 PROTEIN BLR7842"/>
    <property type="match status" value="1"/>
</dbReference>
<comment type="caution">
    <text evidence="2">The sequence shown here is derived from an EMBL/GenBank/DDBJ whole genome shotgun (WGS) entry which is preliminary data.</text>
</comment>
<accession>A0A1A7BY76</accession>
<evidence type="ECO:0000256" key="1">
    <source>
        <dbReference type="HAMAP-Rule" id="MF_00775"/>
    </source>
</evidence>